<dbReference type="AlphaFoldDB" id="A0A7J6QNE4"/>
<dbReference type="Proteomes" id="UP000574390">
    <property type="component" value="Unassembled WGS sequence"/>
</dbReference>
<feature type="non-terminal residue" evidence="1">
    <location>
        <position position="234"/>
    </location>
</feature>
<accession>A0A7J6QNE4</accession>
<gene>
    <name evidence="1" type="ORF">FOZ62_029776</name>
</gene>
<protein>
    <submittedName>
        <fullName evidence="1">Uncharacterized protein</fullName>
    </submittedName>
</protein>
<comment type="caution">
    <text evidence="1">The sequence shown here is derived from an EMBL/GenBank/DDBJ whole genome shotgun (WGS) entry which is preliminary data.</text>
</comment>
<dbReference type="EMBL" id="JABANM010028382">
    <property type="protein sequence ID" value="KAF4709797.1"/>
    <property type="molecule type" value="Genomic_DNA"/>
</dbReference>
<feature type="non-terminal residue" evidence="1">
    <location>
        <position position="1"/>
    </location>
</feature>
<evidence type="ECO:0000313" key="1">
    <source>
        <dbReference type="EMBL" id="KAF4709797.1"/>
    </source>
</evidence>
<evidence type="ECO:0000313" key="2">
    <source>
        <dbReference type="Proteomes" id="UP000574390"/>
    </source>
</evidence>
<reference evidence="1 2" key="1">
    <citation type="submission" date="2020-04" db="EMBL/GenBank/DDBJ databases">
        <title>Perkinsus olseni comparative genomics.</title>
        <authorList>
            <person name="Bogema D.R."/>
        </authorList>
    </citation>
    <scope>NUCLEOTIDE SEQUENCE [LARGE SCALE GENOMIC DNA]</scope>
    <source>
        <strain evidence="1">ATCC PRA-205</strain>
    </source>
</reference>
<sequence length="234" mass="25214">LDGTTCLTPDPTSSRAREVAIGFRTGKVEILIKQAGMQAMAMNQQIATAVKQGELAAHAARGQVAEHIGAAGPGQAGGSVEGLASALPAEQVRDFLRAHQTLPFDWSLPPPSTPHSKAVGVMHVRLLAALLFVVAAAASNDRTVVDLSHDSWIVTPMLADGQYGLPEETVDVQDAPGDLELTLRKLEREVDPSALREDETFDRDEYAQADPDLCGRAFEHLFEKSPAWETTRER</sequence>
<proteinExistence type="predicted"/>
<name>A0A7J6QNE4_PEROL</name>
<organism evidence="1 2">
    <name type="scientific">Perkinsus olseni</name>
    <name type="common">Perkinsus atlanticus</name>
    <dbReference type="NCBI Taxonomy" id="32597"/>
    <lineage>
        <taxon>Eukaryota</taxon>
        <taxon>Sar</taxon>
        <taxon>Alveolata</taxon>
        <taxon>Perkinsozoa</taxon>
        <taxon>Perkinsea</taxon>
        <taxon>Perkinsida</taxon>
        <taxon>Perkinsidae</taxon>
        <taxon>Perkinsus</taxon>
    </lineage>
</organism>